<dbReference type="STRING" id="2070753.A0A3A2ZEF9"/>
<feature type="region of interest" description="Disordered" evidence="1">
    <location>
        <begin position="318"/>
        <end position="369"/>
    </location>
</feature>
<feature type="compositionally biased region" description="Pro residues" evidence="1">
    <location>
        <begin position="354"/>
        <end position="365"/>
    </location>
</feature>
<feature type="compositionally biased region" description="Acidic residues" evidence="1">
    <location>
        <begin position="690"/>
        <end position="710"/>
    </location>
</feature>
<dbReference type="EMBL" id="MVGC01000261">
    <property type="protein sequence ID" value="RJE20990.1"/>
    <property type="molecule type" value="Genomic_DNA"/>
</dbReference>
<sequence length="912" mass="100737">MDSNGNHSTSRSLSASIPIAQISPVLDRLEQHSIRAVVTLVWPYSSATKTLSLLLSEVDFRLRRAKGQVKVIFYGTVAEKVAKSKVGIGDEVALSLSGSRLVNNETTGNCVAWDVHFDDRVLLEVYRSSTYLSTVNIELPEKPSTTDETPIPPSTPQNVGAGLGGTGLAGGLGAWESPAFLQRSRTSFGGLVDTPLDPFVEEDGFVPGKGRKRPRFSMRSSDWRVIDEPESPQEKIGAVDWMEMFEDEISEPEVEDKNVAGDVEAAEPPATGIYVEGAEELPNFTESQEIPTFHPVSEPREVPPEPEPEQMVGPSVQLVEPDAEQHHEPAHHETGTKEHLNPSIHLPTDTPRLHPIPSPGLPVPSPLVTTNNSNGYFSSFTTSTTQTPTGPLCTTQTQTTITKVEERVDPHVQPETLQAQGGPFGPETSEERIHLPEHVPGTQGFSIDARISEPTTVDKNAELQYAPNTQRIEGLGIAPEHNEEISQSETIAERALQAQGSTAEEIVEYSEAGSVADDREESDVDQVYSEKDGTRQDEDEWSEGQESEENIDEQEQNLDHQEFHSKPSHDGSQVEIINLDSDEGEETMERYRTRDASIEEDDQYSSMEDDIDEADGHYAEVGSGEDEMEDEKEDEVSDEAEEDDEVGDQGDEVPADYEATPADFKEDEPQAEEGVETAVDKDEAMSTNSEGEESEDEDLYDGEVEDDYEAENERRTGYDDYVDSDLESEEVSEEGGGGEEEEEEEEEYQQPSPPKNVQPEVIVLDSDSDEENHSTIQPAPAQQHEQDIHVAQETEPHMPPADEYSASSEGSVISEVEDMAASAKDEYVGDEVSKYEQMEEDQLEERPTDKDQVVEERVEEEQAVEQQMGIEEVSDVEVEDKAIVDEQTELSRVGDARAQDDQSGDKPMEGEQ</sequence>
<feature type="compositionally biased region" description="Acidic residues" evidence="1">
    <location>
        <begin position="598"/>
        <end position="613"/>
    </location>
</feature>
<comment type="caution">
    <text evidence="2">The sequence shown here is derived from an EMBL/GenBank/DDBJ whole genome shotgun (WGS) entry which is preliminary data.</text>
</comment>
<accession>A0A3A2ZEF9</accession>
<protein>
    <recommendedName>
        <fullName evidence="4">Telomeric single stranded DNA binding POT1/Cdc13 domain-containing protein</fullName>
    </recommendedName>
</protein>
<evidence type="ECO:0000313" key="2">
    <source>
        <dbReference type="EMBL" id="RJE20990.1"/>
    </source>
</evidence>
<feature type="non-terminal residue" evidence="2">
    <location>
        <position position="912"/>
    </location>
</feature>
<feature type="compositionally biased region" description="Acidic residues" evidence="1">
    <location>
        <begin position="623"/>
        <end position="655"/>
    </location>
</feature>
<feature type="compositionally biased region" description="Acidic residues" evidence="1">
    <location>
        <begin position="537"/>
        <end position="556"/>
    </location>
</feature>
<feature type="compositionally biased region" description="Basic and acidic residues" evidence="1">
    <location>
        <begin position="892"/>
        <end position="912"/>
    </location>
</feature>
<name>A0A3A2ZEF9_9EURO</name>
<feature type="compositionally biased region" description="Basic and acidic residues" evidence="1">
    <location>
        <begin position="823"/>
        <end position="837"/>
    </location>
</feature>
<feature type="compositionally biased region" description="Acidic residues" evidence="1">
    <location>
        <begin position="720"/>
        <end position="748"/>
    </location>
</feature>
<keyword evidence="3" id="KW-1185">Reference proteome</keyword>
<gene>
    <name evidence="2" type="ORF">PHISCL_06680</name>
</gene>
<evidence type="ECO:0008006" key="4">
    <source>
        <dbReference type="Google" id="ProtNLM"/>
    </source>
</evidence>
<organism evidence="2 3">
    <name type="scientific">Aspergillus sclerotialis</name>
    <dbReference type="NCBI Taxonomy" id="2070753"/>
    <lineage>
        <taxon>Eukaryota</taxon>
        <taxon>Fungi</taxon>
        <taxon>Dikarya</taxon>
        <taxon>Ascomycota</taxon>
        <taxon>Pezizomycotina</taxon>
        <taxon>Eurotiomycetes</taxon>
        <taxon>Eurotiomycetidae</taxon>
        <taxon>Eurotiales</taxon>
        <taxon>Aspergillaceae</taxon>
        <taxon>Aspergillus</taxon>
        <taxon>Aspergillus subgen. Polypaecilum</taxon>
    </lineage>
</organism>
<feature type="region of interest" description="Disordered" evidence="1">
    <location>
        <begin position="885"/>
        <end position="912"/>
    </location>
</feature>
<proteinExistence type="predicted"/>
<feature type="compositionally biased region" description="Basic and acidic residues" evidence="1">
    <location>
        <begin position="844"/>
        <end position="856"/>
    </location>
</feature>
<evidence type="ECO:0000256" key="1">
    <source>
        <dbReference type="SAM" id="MobiDB-lite"/>
    </source>
</evidence>
<feature type="region of interest" description="Disordered" evidence="1">
    <location>
        <begin position="294"/>
        <end position="313"/>
    </location>
</feature>
<feature type="region of interest" description="Disordered" evidence="1">
    <location>
        <begin position="141"/>
        <end position="165"/>
    </location>
</feature>
<dbReference type="AlphaFoldDB" id="A0A3A2ZEF9"/>
<dbReference type="Proteomes" id="UP000266188">
    <property type="component" value="Unassembled WGS sequence"/>
</dbReference>
<evidence type="ECO:0000313" key="3">
    <source>
        <dbReference type="Proteomes" id="UP000266188"/>
    </source>
</evidence>
<feature type="compositionally biased region" description="Basic and acidic residues" evidence="1">
    <location>
        <begin position="784"/>
        <end position="796"/>
    </location>
</feature>
<feature type="compositionally biased region" description="Basic and acidic residues" evidence="1">
    <location>
        <begin position="323"/>
        <end position="340"/>
    </location>
</feature>
<dbReference type="OrthoDB" id="5363079at2759"/>
<feature type="compositionally biased region" description="Basic and acidic residues" evidence="1">
    <location>
        <begin position="557"/>
        <end position="569"/>
    </location>
</feature>
<feature type="region of interest" description="Disordered" evidence="1">
    <location>
        <begin position="509"/>
        <end position="868"/>
    </location>
</feature>
<feature type="compositionally biased region" description="Basic and acidic residues" evidence="1">
    <location>
        <begin position="587"/>
        <end position="597"/>
    </location>
</feature>
<reference evidence="3" key="1">
    <citation type="submission" date="2017-02" db="EMBL/GenBank/DDBJ databases">
        <authorList>
            <person name="Tafer H."/>
            <person name="Lopandic K."/>
        </authorList>
    </citation>
    <scope>NUCLEOTIDE SEQUENCE [LARGE SCALE GENOMIC DNA]</scope>
    <source>
        <strain evidence="3">CBS 366.77</strain>
    </source>
</reference>